<dbReference type="CDD" id="cd18728">
    <property type="entry name" value="PIN_N4BP1-like"/>
    <property type="match status" value="1"/>
</dbReference>
<evidence type="ECO:0000256" key="7">
    <source>
        <dbReference type="SAM" id="MobiDB-lite"/>
    </source>
</evidence>
<keyword evidence="2" id="KW-0399">Innate immunity</keyword>
<gene>
    <name evidence="14" type="ORF">NDU88_004009</name>
</gene>
<dbReference type="GO" id="GO:0045087">
    <property type="term" value="P:innate immune response"/>
    <property type="evidence" value="ECO:0007669"/>
    <property type="project" value="UniProtKB-KW"/>
</dbReference>
<evidence type="ECO:0000313" key="14">
    <source>
        <dbReference type="EMBL" id="KAJ1137611.1"/>
    </source>
</evidence>
<dbReference type="InterPro" id="IPR056629">
    <property type="entry name" value="KH_N4BP1_1st"/>
</dbReference>
<dbReference type="Pfam" id="PF11977">
    <property type="entry name" value="RNase_Zc3h12a"/>
    <property type="match status" value="1"/>
</dbReference>
<dbReference type="InterPro" id="IPR055498">
    <property type="entry name" value="DUF7070"/>
</dbReference>
<feature type="compositionally biased region" description="Basic and acidic residues" evidence="7">
    <location>
        <begin position="378"/>
        <end position="393"/>
    </location>
</feature>
<feature type="domain" description="N4BP1 UBA-like" evidence="11">
    <location>
        <begin position="404"/>
        <end position="447"/>
    </location>
</feature>
<reference evidence="14" key="1">
    <citation type="journal article" date="2022" name="bioRxiv">
        <title>Sequencing and chromosome-scale assembly of the giantPleurodeles waltlgenome.</title>
        <authorList>
            <person name="Brown T."/>
            <person name="Elewa A."/>
            <person name="Iarovenko S."/>
            <person name="Subramanian E."/>
            <person name="Araus A.J."/>
            <person name="Petzold A."/>
            <person name="Susuki M."/>
            <person name="Suzuki K.-i.T."/>
            <person name="Hayashi T."/>
            <person name="Toyoda A."/>
            <person name="Oliveira C."/>
            <person name="Osipova E."/>
            <person name="Leigh N.D."/>
            <person name="Simon A."/>
            <person name="Yun M.H."/>
        </authorList>
    </citation>
    <scope>NUCLEOTIDE SEQUENCE</scope>
    <source>
        <strain evidence="14">20211129_DDA</strain>
        <tissue evidence="14">Liver</tissue>
    </source>
</reference>
<feature type="region of interest" description="Disordered" evidence="7">
    <location>
        <begin position="555"/>
        <end position="610"/>
    </location>
</feature>
<dbReference type="Pfam" id="PF23050">
    <property type="entry name" value="KH_N4BP1_1st"/>
    <property type="match status" value="1"/>
</dbReference>
<accession>A0AAV7QB09</accession>
<dbReference type="GO" id="GO:0004521">
    <property type="term" value="F:RNA endonuclease activity"/>
    <property type="evidence" value="ECO:0007669"/>
    <property type="project" value="TreeGrafter"/>
</dbReference>
<feature type="domain" description="RNase NYN" evidence="8">
    <location>
        <begin position="683"/>
        <end position="835"/>
    </location>
</feature>
<keyword evidence="15" id="KW-1185">Reference proteome</keyword>
<evidence type="ECO:0000256" key="2">
    <source>
        <dbReference type="ARBA" id="ARBA00022588"/>
    </source>
</evidence>
<dbReference type="InterPro" id="IPR036612">
    <property type="entry name" value="KH_dom_type_1_sf"/>
</dbReference>
<dbReference type="SUPFAM" id="SSF54791">
    <property type="entry name" value="Eukaryotic type KH-domain (KH-domain type I)"/>
    <property type="match status" value="1"/>
</dbReference>
<evidence type="ECO:0000259" key="13">
    <source>
        <dbReference type="Pfam" id="PF23255"/>
    </source>
</evidence>
<dbReference type="InterPro" id="IPR051101">
    <property type="entry name" value="ZC3H12/N4BP1_RNase_Reg"/>
</dbReference>
<evidence type="ECO:0000313" key="15">
    <source>
        <dbReference type="Proteomes" id="UP001066276"/>
    </source>
</evidence>
<dbReference type="AlphaFoldDB" id="A0AAV7QB09"/>
<sequence>MLHPVKEDRQLAMDDFAVPCVHEGLVRENRGHIQALFGVQLNVLGVLGRPLAPGEKDPQQIWLQLQGSQKDLDKAKIYIKGLCTPEIDFVMSYPKDLHCIFLGSEGLFLKGLVWATCASISVVAHGSVKILGLAESVVMAQSLIQEFVDRYLKNPHLLEEHEMSVKRRFKQLVETHHDKHSMDLLILPSAVKEVLLDLVQGLCATACRLGSETLFIGGSGNWKVPENHTPKKPQMPGDGLVLNSKRDSTTRSPDRLDSFVGNLDMKNPARFEDTVDQPQPRQVLRKRASRPIPELNPSISDVLEPHLNTPEGHHLKTRAGRDEESIQAQKDSNYLEDSFPVRQRPSSLVSHGDSIVVGGDTAQPFNLLEHPWSSSTNRKKESDCKNDLGKEDPDSVILSSGTEKEFNMMVNFFQTMGYPEETIRRVLSTEGFQEPSQILDRLQADQECHTPRGPTKQDLCNKLGEAEHKTPVASSSTTADEFPTEEEYILEVIKSAAKNCGYSPSEITEIQEGAPMANLLIKLNQRKEEKSSSKLTMVSSSSVLHEDDTDLQQELFTPPDCGSPQLRKNHEAQCESRPYGSLEGEPKLNTTGHLNISKKPNQEESGPGPFYPEFVCPSPKTPLEDIVPGGPTPEAMGAEGTVGVPPSGGKDVFSLVTGTQRFKEVMEKPFQLNLKNEPGKDHLRHIIIDGSNVAMIHGLHRFFSCRGIAIAVQHFWDLGHRHVTVFVPQWRMKKDPKVKEQHFLTQLNQLSLLSFTPSRTVAGKRITSYDDRFLLQLAERTEGVIVTNDNLRDCAEESPKWKDIIKHRLLQFTFVGDIFMIPDDPLGRHGPSLDEFLSKMGGTKVFKSHSSVSHRTSHTVPRASSQTEVFHLRDRKAGGLPLNEKMEEEVEKCLPRRKRETAMLRQQLLPIFTQQEVDFVLQNEQCERDLNKLSEMILNLKS</sequence>
<evidence type="ECO:0000256" key="5">
    <source>
        <dbReference type="ARBA" id="ARBA00039336"/>
    </source>
</evidence>
<proteinExistence type="inferred from homology"/>
<dbReference type="InterPro" id="IPR056630">
    <property type="entry name" value="KH_N4BP1_2nd"/>
</dbReference>
<dbReference type="Gene3D" id="3.40.50.11980">
    <property type="match status" value="1"/>
</dbReference>
<dbReference type="CDD" id="cd09032">
    <property type="entry name" value="KH-I_N4BP1_like_rpt1"/>
    <property type="match status" value="1"/>
</dbReference>
<feature type="region of interest" description="Disordered" evidence="7">
    <location>
        <begin position="292"/>
        <end position="334"/>
    </location>
</feature>
<name>A0AAV7QB09_PLEWA</name>
<evidence type="ECO:0000256" key="4">
    <source>
        <dbReference type="ARBA" id="ARBA00038274"/>
    </source>
</evidence>
<dbReference type="PANTHER" id="PTHR12876">
    <property type="entry name" value="N4BP1-RELATED"/>
    <property type="match status" value="1"/>
</dbReference>
<evidence type="ECO:0000256" key="6">
    <source>
        <dbReference type="ARBA" id="ARBA00054635"/>
    </source>
</evidence>
<dbReference type="InterPro" id="IPR056631">
    <property type="entry name" value="UBA_N4BP1"/>
</dbReference>
<keyword evidence="2" id="KW-0391">Immunity</keyword>
<dbReference type="InterPro" id="IPR021869">
    <property type="entry name" value="RNase_Zc3h12_NYN"/>
</dbReference>
<keyword evidence="3" id="KW-0378">Hydrolase</keyword>
<dbReference type="PANTHER" id="PTHR12876:SF28">
    <property type="entry name" value="PROTEIN KHNYN"/>
    <property type="match status" value="1"/>
</dbReference>
<feature type="domain" description="DUF7070" evidence="13">
    <location>
        <begin position="485"/>
        <end position="528"/>
    </location>
</feature>
<evidence type="ECO:0000259" key="10">
    <source>
        <dbReference type="Pfam" id="PF23052"/>
    </source>
</evidence>
<dbReference type="Pfam" id="PF23052">
    <property type="entry name" value="KH_N4BP1_2nd"/>
    <property type="match status" value="1"/>
</dbReference>
<evidence type="ECO:0000259" key="9">
    <source>
        <dbReference type="Pfam" id="PF23050"/>
    </source>
</evidence>
<dbReference type="Pfam" id="PF23054">
    <property type="entry name" value="UBA_N4BP1_C"/>
    <property type="match status" value="1"/>
</dbReference>
<dbReference type="GO" id="GO:0036464">
    <property type="term" value="C:cytoplasmic ribonucleoprotein granule"/>
    <property type="evidence" value="ECO:0007669"/>
    <property type="project" value="TreeGrafter"/>
</dbReference>
<comment type="subcellular location">
    <subcellularLocation>
        <location evidence="1">Nucleus</location>
        <location evidence="1">PML body</location>
    </subcellularLocation>
</comment>
<dbReference type="GO" id="GO:0016605">
    <property type="term" value="C:PML body"/>
    <property type="evidence" value="ECO:0007669"/>
    <property type="project" value="UniProtKB-SubCell"/>
</dbReference>
<protein>
    <recommendedName>
        <fullName evidence="5">NEDD4-binding protein 1</fullName>
    </recommendedName>
</protein>
<feature type="region of interest" description="Disordered" evidence="7">
    <location>
        <begin position="226"/>
        <end position="262"/>
    </location>
</feature>
<comment type="similarity">
    <text evidence="4">Belongs to the N4BP1 family.</text>
</comment>
<dbReference type="InterPro" id="IPR056578">
    <property type="entry name" value="UBA_N4BP1_C"/>
</dbReference>
<keyword evidence="3" id="KW-0540">Nuclease</keyword>
<comment type="function">
    <text evidence="6">Potent suppressor of cytokine production that acts as a regulator of innate immune signaling and inflammation. Acts as a key negative regulator of select cytokine and chemokine responses elicited by TRIF-independent Toll-like receptors (TLRs), thereby limiting inflammatory cytokine responses to minor insults. Has ribonuclease activity.</text>
</comment>
<evidence type="ECO:0000259" key="12">
    <source>
        <dbReference type="Pfam" id="PF23054"/>
    </source>
</evidence>
<organism evidence="14 15">
    <name type="scientific">Pleurodeles waltl</name>
    <name type="common">Iberian ribbed newt</name>
    <dbReference type="NCBI Taxonomy" id="8319"/>
    <lineage>
        <taxon>Eukaryota</taxon>
        <taxon>Metazoa</taxon>
        <taxon>Chordata</taxon>
        <taxon>Craniata</taxon>
        <taxon>Vertebrata</taxon>
        <taxon>Euteleostomi</taxon>
        <taxon>Amphibia</taxon>
        <taxon>Batrachia</taxon>
        <taxon>Caudata</taxon>
        <taxon>Salamandroidea</taxon>
        <taxon>Salamandridae</taxon>
        <taxon>Pleurodelinae</taxon>
        <taxon>Pleurodeles</taxon>
    </lineage>
</organism>
<feature type="compositionally biased region" description="Basic and acidic residues" evidence="7">
    <location>
        <begin position="311"/>
        <end position="324"/>
    </location>
</feature>
<dbReference type="FunFam" id="3.40.50.11980:FF:000001">
    <property type="entry name" value="ZC3H12A isoform 1"/>
    <property type="match status" value="1"/>
</dbReference>
<evidence type="ECO:0000259" key="11">
    <source>
        <dbReference type="Pfam" id="PF23053"/>
    </source>
</evidence>
<dbReference type="Proteomes" id="UP001066276">
    <property type="component" value="Chromosome 6"/>
</dbReference>
<evidence type="ECO:0000256" key="3">
    <source>
        <dbReference type="ARBA" id="ARBA00022722"/>
    </source>
</evidence>
<evidence type="ECO:0000256" key="1">
    <source>
        <dbReference type="ARBA" id="ARBA00004322"/>
    </source>
</evidence>
<dbReference type="Pfam" id="PF23255">
    <property type="entry name" value="DUF7070"/>
    <property type="match status" value="1"/>
</dbReference>
<feature type="domain" description="N4BP1 second type I KH-domain" evidence="10">
    <location>
        <begin position="86"/>
        <end position="200"/>
    </location>
</feature>
<feature type="domain" description="N4BP1 C-terminal UBA" evidence="12">
    <location>
        <begin position="895"/>
        <end position="939"/>
    </location>
</feature>
<dbReference type="EMBL" id="JANPWB010000010">
    <property type="protein sequence ID" value="KAJ1137611.1"/>
    <property type="molecule type" value="Genomic_DNA"/>
</dbReference>
<dbReference type="GO" id="GO:0003729">
    <property type="term" value="F:mRNA binding"/>
    <property type="evidence" value="ECO:0007669"/>
    <property type="project" value="TreeGrafter"/>
</dbReference>
<feature type="domain" description="N4BP1 first type I KH-domain" evidence="9">
    <location>
        <begin position="14"/>
        <end position="84"/>
    </location>
</feature>
<feature type="region of interest" description="Disordered" evidence="7">
    <location>
        <begin position="368"/>
        <end position="395"/>
    </location>
</feature>
<dbReference type="Pfam" id="PF23053">
    <property type="entry name" value="UBA_N4BP1"/>
    <property type="match status" value="1"/>
</dbReference>
<comment type="caution">
    <text evidence="14">The sequence shown here is derived from an EMBL/GenBank/DDBJ whole genome shotgun (WGS) entry which is preliminary data.</text>
</comment>
<feature type="compositionally biased region" description="Basic and acidic residues" evidence="7">
    <location>
        <begin position="244"/>
        <end position="257"/>
    </location>
</feature>
<evidence type="ECO:0000259" key="8">
    <source>
        <dbReference type="Pfam" id="PF11977"/>
    </source>
</evidence>